<keyword evidence="10" id="KW-1185">Reference proteome</keyword>
<dbReference type="InterPro" id="IPR037152">
    <property type="entry name" value="L-asparaginase_N_sf"/>
</dbReference>
<dbReference type="CDD" id="cd08963">
    <property type="entry name" value="L-asparaginase_I"/>
    <property type="match status" value="1"/>
</dbReference>
<dbReference type="InterPro" id="IPR006033">
    <property type="entry name" value="AsnA_fam"/>
</dbReference>
<gene>
    <name evidence="9" type="ORF">H9564_00280</name>
</gene>
<evidence type="ECO:0000313" key="9">
    <source>
        <dbReference type="EMBL" id="MBD7894190.1"/>
    </source>
</evidence>
<comment type="catalytic activity">
    <reaction evidence="4">
        <text>L-asparagine + H2O = L-aspartate + NH4(+)</text>
        <dbReference type="Rhea" id="RHEA:21016"/>
        <dbReference type="ChEBI" id="CHEBI:15377"/>
        <dbReference type="ChEBI" id="CHEBI:28938"/>
        <dbReference type="ChEBI" id="CHEBI:29991"/>
        <dbReference type="ChEBI" id="CHEBI:58048"/>
        <dbReference type="EC" id="3.5.1.1"/>
    </reaction>
</comment>
<dbReference type="Pfam" id="PF17763">
    <property type="entry name" value="Asparaginase_C"/>
    <property type="match status" value="1"/>
</dbReference>
<dbReference type="RefSeq" id="WP_191683595.1">
    <property type="nucleotide sequence ID" value="NZ_JACSQW010000001.1"/>
</dbReference>
<name>A0ABR8PA97_9LACO</name>
<dbReference type="PRINTS" id="PR00139">
    <property type="entry name" value="ASNGLNASE"/>
</dbReference>
<proteinExistence type="inferred from homology"/>
<dbReference type="PIRSF" id="PIRSF500176">
    <property type="entry name" value="L_ASNase"/>
    <property type="match status" value="1"/>
</dbReference>
<reference evidence="9 10" key="1">
    <citation type="submission" date="2020-08" db="EMBL/GenBank/DDBJ databases">
        <title>A Genomic Blueprint of the Chicken Gut Microbiome.</title>
        <authorList>
            <person name="Gilroy R."/>
            <person name="Ravi A."/>
            <person name="Getino M."/>
            <person name="Pursley I."/>
            <person name="Horton D.L."/>
            <person name="Alikhan N.-F."/>
            <person name="Baker D."/>
            <person name="Gharbi K."/>
            <person name="Hall N."/>
            <person name="Watson M."/>
            <person name="Adriaenssens E.M."/>
            <person name="Foster-Nyarko E."/>
            <person name="Jarju S."/>
            <person name="Secka A."/>
            <person name="Antonio M."/>
            <person name="Oren A."/>
            <person name="Chaudhuri R."/>
            <person name="La Ragione R.M."/>
            <person name="Hildebrand F."/>
            <person name="Pallen M.J."/>
        </authorList>
    </citation>
    <scope>NUCLEOTIDE SEQUENCE [LARGE SCALE GENOMIC DNA]</scope>
    <source>
        <strain evidence="9 10">Sa3CUN2</strain>
    </source>
</reference>
<feature type="domain" description="L-asparaginase N-terminal" evidence="7">
    <location>
        <begin position="3"/>
        <end position="184"/>
    </location>
</feature>
<dbReference type="InterPro" id="IPR027473">
    <property type="entry name" value="L-asparaginase_C"/>
</dbReference>
<dbReference type="PROSITE" id="PS00917">
    <property type="entry name" value="ASN_GLN_ASE_2"/>
    <property type="match status" value="1"/>
</dbReference>
<dbReference type="InterPro" id="IPR036152">
    <property type="entry name" value="Asp/glu_Ase-like_sf"/>
</dbReference>
<evidence type="ECO:0000256" key="2">
    <source>
        <dbReference type="ARBA" id="ARBA00012920"/>
    </source>
</evidence>
<feature type="domain" description="Asparaginase/glutaminase C-terminal" evidence="8">
    <location>
        <begin position="203"/>
        <end position="319"/>
    </location>
</feature>
<dbReference type="Pfam" id="PF00710">
    <property type="entry name" value="Asparaginase"/>
    <property type="match status" value="1"/>
</dbReference>
<dbReference type="PROSITE" id="PS00144">
    <property type="entry name" value="ASN_GLN_ASE_1"/>
    <property type="match status" value="1"/>
</dbReference>
<dbReference type="SFLD" id="SFLDS00057">
    <property type="entry name" value="Glutaminase/Asparaginase"/>
    <property type="match status" value="1"/>
</dbReference>
<evidence type="ECO:0000256" key="1">
    <source>
        <dbReference type="ARBA" id="ARBA00010518"/>
    </source>
</evidence>
<dbReference type="Gene3D" id="3.40.50.1170">
    <property type="entry name" value="L-asparaginase, N-terminal domain"/>
    <property type="match status" value="1"/>
</dbReference>
<feature type="active site" evidence="5">
    <location>
        <position position="12"/>
    </location>
</feature>
<dbReference type="NCBIfam" id="TIGR00519">
    <property type="entry name" value="asnASE_I"/>
    <property type="match status" value="1"/>
</dbReference>
<evidence type="ECO:0000259" key="7">
    <source>
        <dbReference type="Pfam" id="PF00710"/>
    </source>
</evidence>
<evidence type="ECO:0000259" key="8">
    <source>
        <dbReference type="Pfam" id="PF17763"/>
    </source>
</evidence>
<feature type="active site" evidence="6">
    <location>
        <position position="83"/>
    </location>
</feature>
<dbReference type="PROSITE" id="PS51732">
    <property type="entry name" value="ASN_GLN_ASE_3"/>
    <property type="match status" value="1"/>
</dbReference>
<dbReference type="Proteomes" id="UP000616837">
    <property type="component" value="Unassembled WGS sequence"/>
</dbReference>
<dbReference type="InterPro" id="IPR027475">
    <property type="entry name" value="Asparaginase/glutaminase_AS2"/>
</dbReference>
<evidence type="ECO:0000256" key="4">
    <source>
        <dbReference type="ARBA" id="ARBA00049366"/>
    </source>
</evidence>
<dbReference type="InterPro" id="IPR041725">
    <property type="entry name" value="L-asparaginase_I"/>
</dbReference>
<dbReference type="PANTHER" id="PTHR11707">
    <property type="entry name" value="L-ASPARAGINASE"/>
    <property type="match status" value="1"/>
</dbReference>
<comment type="caution">
    <text evidence="9">The sequence shown here is derived from an EMBL/GenBank/DDBJ whole genome shotgun (WGS) entry which is preliminary data.</text>
</comment>
<dbReference type="EMBL" id="JACSQW010000001">
    <property type="protein sequence ID" value="MBD7894190.1"/>
    <property type="molecule type" value="Genomic_DNA"/>
</dbReference>
<sequence>MKKLLLLSTGGTIASVASDSGLVPRESGEGLIKMLGQLPYEIEVRDILQLDSSNIQPEEWKFIAKQIYDLRKDYDGIVVSHGTDTMAYTASILSFMLQGIDLPVVLTGSQVPINVILSDAPDNLRLAFAAAATCRPGIYLAFSEKVMLGCRSVKVRTTNFDAFESVNVPPVATVTSDGLVFDSQQVNFPHANQCTLNTEIDPHVSLVKLFPGFDPKLLFAMVENGCKGIVIEGYGLGGMNYIRRNMVGTIGELIKNGIPVIATSQCLYERSDLTKYEVGREALLKGAISAHDMTSESTITKLMWALGQKMNVHQVADFFEHNVVGEVSL</sequence>
<protein>
    <recommendedName>
        <fullName evidence="2">asparaginase</fullName>
        <ecNumber evidence="2">3.5.1.1</ecNumber>
    </recommendedName>
</protein>
<evidence type="ECO:0000256" key="5">
    <source>
        <dbReference type="PROSITE-ProRule" id="PRU10099"/>
    </source>
</evidence>
<dbReference type="InterPro" id="IPR020827">
    <property type="entry name" value="Asparaginase/glutaminase_AS1"/>
</dbReference>
<dbReference type="SMART" id="SM00870">
    <property type="entry name" value="Asparaginase"/>
    <property type="match status" value="1"/>
</dbReference>
<dbReference type="PANTHER" id="PTHR11707:SF28">
    <property type="entry name" value="60 KDA LYSOPHOSPHOLIPASE"/>
    <property type="match status" value="1"/>
</dbReference>
<evidence type="ECO:0000256" key="6">
    <source>
        <dbReference type="PROSITE-ProRule" id="PRU10100"/>
    </source>
</evidence>
<evidence type="ECO:0000313" key="10">
    <source>
        <dbReference type="Proteomes" id="UP000616837"/>
    </source>
</evidence>
<dbReference type="SUPFAM" id="SSF53774">
    <property type="entry name" value="Glutaminase/Asparaginase"/>
    <property type="match status" value="1"/>
</dbReference>
<dbReference type="Gene3D" id="3.40.50.40">
    <property type="match status" value="1"/>
</dbReference>
<comment type="similarity">
    <text evidence="1">Belongs to the asparaginase 1 family.</text>
</comment>
<dbReference type="PIRSF" id="PIRSF001220">
    <property type="entry name" value="L-ASNase_gatD"/>
    <property type="match status" value="1"/>
</dbReference>
<accession>A0ABR8PA97</accession>
<dbReference type="EC" id="3.5.1.1" evidence="2"/>
<organism evidence="9 10">
    <name type="scientific">Limosilactobacillus avistercoris</name>
    <dbReference type="NCBI Taxonomy" id="2762243"/>
    <lineage>
        <taxon>Bacteria</taxon>
        <taxon>Bacillati</taxon>
        <taxon>Bacillota</taxon>
        <taxon>Bacilli</taxon>
        <taxon>Lactobacillales</taxon>
        <taxon>Lactobacillaceae</taxon>
        <taxon>Limosilactobacillus</taxon>
    </lineage>
</organism>
<keyword evidence="3" id="KW-0378">Hydrolase</keyword>
<dbReference type="InterPro" id="IPR040919">
    <property type="entry name" value="Asparaginase_C"/>
</dbReference>
<evidence type="ECO:0000256" key="3">
    <source>
        <dbReference type="ARBA" id="ARBA00022801"/>
    </source>
</evidence>
<dbReference type="InterPro" id="IPR006034">
    <property type="entry name" value="Asparaginase/glutaminase-like"/>
</dbReference>
<dbReference type="InterPro" id="IPR027474">
    <property type="entry name" value="L-asparaginase_N"/>
</dbReference>